<reference evidence="1" key="1">
    <citation type="submission" date="2019-06" db="EMBL/GenBank/DDBJ databases">
        <authorList>
            <person name="Zheng W."/>
        </authorList>
    </citation>
    <scope>NUCLEOTIDE SEQUENCE</scope>
    <source>
        <strain evidence="1">QDHG01</strain>
    </source>
</reference>
<organism evidence="1 2">
    <name type="scientific">Halteria grandinella</name>
    <dbReference type="NCBI Taxonomy" id="5974"/>
    <lineage>
        <taxon>Eukaryota</taxon>
        <taxon>Sar</taxon>
        <taxon>Alveolata</taxon>
        <taxon>Ciliophora</taxon>
        <taxon>Intramacronucleata</taxon>
        <taxon>Spirotrichea</taxon>
        <taxon>Stichotrichia</taxon>
        <taxon>Sporadotrichida</taxon>
        <taxon>Halteriidae</taxon>
        <taxon>Halteria</taxon>
    </lineage>
</organism>
<dbReference type="Proteomes" id="UP000785679">
    <property type="component" value="Unassembled WGS sequence"/>
</dbReference>
<name>A0A8J8T5A2_HALGN</name>
<evidence type="ECO:0000313" key="1">
    <source>
        <dbReference type="EMBL" id="TNV82056.1"/>
    </source>
</evidence>
<gene>
    <name evidence="1" type="ORF">FGO68_gene3427</name>
</gene>
<proteinExistence type="predicted"/>
<evidence type="ECO:0000313" key="2">
    <source>
        <dbReference type="Proteomes" id="UP000785679"/>
    </source>
</evidence>
<comment type="caution">
    <text evidence="1">The sequence shown here is derived from an EMBL/GenBank/DDBJ whole genome shotgun (WGS) entry which is preliminary data.</text>
</comment>
<dbReference type="EMBL" id="RRYP01005417">
    <property type="protein sequence ID" value="TNV82056.1"/>
    <property type="molecule type" value="Genomic_DNA"/>
</dbReference>
<accession>A0A8J8T5A2</accession>
<sequence>MNTLLAIAIRSVHLQYLILLPESQSFYFKNLCLKLQFNPNICRRIVPDSNEAVLYSKPIRGQQRSSCFYLVKVASYL</sequence>
<protein>
    <submittedName>
        <fullName evidence="1">Uncharacterized protein</fullName>
    </submittedName>
</protein>
<dbReference type="AlphaFoldDB" id="A0A8J8T5A2"/>
<keyword evidence="2" id="KW-1185">Reference proteome</keyword>